<evidence type="ECO:0000313" key="2">
    <source>
        <dbReference type="EMBL" id="KAJ9150531.1"/>
    </source>
</evidence>
<dbReference type="EMBL" id="JANBVN010000070">
    <property type="protein sequence ID" value="KAJ9150531.1"/>
    <property type="molecule type" value="Genomic_DNA"/>
</dbReference>
<feature type="compositionally biased region" description="Basic and acidic residues" evidence="1">
    <location>
        <begin position="1"/>
        <end position="12"/>
    </location>
</feature>
<name>A0AA38RLL2_9PEZI</name>
<keyword evidence="3" id="KW-1185">Reference proteome</keyword>
<sequence length="80" mass="9122">MPKDKQEPDTRNVDFTGKTDFTRNTDYQNPANAKEAKQMLKDEEKQARAEHSNSGSNTHGPQGMEYVPRKNHAAEVPHNR</sequence>
<gene>
    <name evidence="2" type="ORF">NKR19_g5246</name>
</gene>
<accession>A0AA38RLL2</accession>
<protein>
    <submittedName>
        <fullName evidence="2">Uncharacterized protein</fullName>
    </submittedName>
</protein>
<reference evidence="2" key="1">
    <citation type="submission" date="2022-07" db="EMBL/GenBank/DDBJ databases">
        <title>Fungi with potential for degradation of polypropylene.</title>
        <authorList>
            <person name="Gostincar C."/>
        </authorList>
    </citation>
    <scope>NUCLEOTIDE SEQUENCE</scope>
    <source>
        <strain evidence="2">EXF-13287</strain>
    </source>
</reference>
<evidence type="ECO:0000313" key="3">
    <source>
        <dbReference type="Proteomes" id="UP001174691"/>
    </source>
</evidence>
<organism evidence="2 3">
    <name type="scientific">Coniochaeta hoffmannii</name>
    <dbReference type="NCBI Taxonomy" id="91930"/>
    <lineage>
        <taxon>Eukaryota</taxon>
        <taxon>Fungi</taxon>
        <taxon>Dikarya</taxon>
        <taxon>Ascomycota</taxon>
        <taxon>Pezizomycotina</taxon>
        <taxon>Sordariomycetes</taxon>
        <taxon>Sordariomycetidae</taxon>
        <taxon>Coniochaetales</taxon>
        <taxon>Coniochaetaceae</taxon>
        <taxon>Coniochaeta</taxon>
    </lineage>
</organism>
<feature type="compositionally biased region" description="Polar residues" evidence="1">
    <location>
        <begin position="22"/>
        <end position="31"/>
    </location>
</feature>
<feature type="compositionally biased region" description="Basic and acidic residues" evidence="1">
    <location>
        <begin position="34"/>
        <end position="51"/>
    </location>
</feature>
<evidence type="ECO:0000256" key="1">
    <source>
        <dbReference type="SAM" id="MobiDB-lite"/>
    </source>
</evidence>
<dbReference type="Proteomes" id="UP001174691">
    <property type="component" value="Unassembled WGS sequence"/>
</dbReference>
<comment type="caution">
    <text evidence="2">The sequence shown here is derived from an EMBL/GenBank/DDBJ whole genome shotgun (WGS) entry which is preliminary data.</text>
</comment>
<proteinExistence type="predicted"/>
<feature type="region of interest" description="Disordered" evidence="1">
    <location>
        <begin position="1"/>
        <end position="80"/>
    </location>
</feature>
<dbReference type="AlphaFoldDB" id="A0AA38RLL2"/>